<accession>A0A6C2C9V4</accession>
<sequence>MKIEALLDLINSDNNLMELTGQIKAELFRVEDVEPIETGARIILAPTAWGNPDNWGSNRPQRRTFDFQINVESSDLALSLDVADALEELFMKNKINRMGSTISENVEYLMVIARRYRFSDIFN</sequence>
<reference evidence="1 2" key="1">
    <citation type="submission" date="2019-01" db="EMBL/GenBank/DDBJ databases">
        <title>Weissella sp. nov., a novel lactic acid bacterium isolated from animal feces.</title>
        <authorList>
            <person name="Wang L.-T."/>
        </authorList>
    </citation>
    <scope>NUCLEOTIDE SEQUENCE [LARGE SCALE GENOMIC DNA]</scope>
    <source>
        <strain evidence="1 2">8H-2</strain>
    </source>
</reference>
<gene>
    <name evidence="1" type="ORF">ESZ50_01355</name>
</gene>
<protein>
    <recommendedName>
        <fullName evidence="3">DUF3168 domain-containing protein</fullName>
    </recommendedName>
</protein>
<dbReference type="EMBL" id="SDGZ01000004">
    <property type="protein sequence ID" value="TYC50891.1"/>
    <property type="molecule type" value="Genomic_DNA"/>
</dbReference>
<dbReference type="AlphaFoldDB" id="A0A6C2C9V4"/>
<keyword evidence="2" id="KW-1185">Reference proteome</keyword>
<dbReference type="OrthoDB" id="9766909at2"/>
<evidence type="ECO:0000313" key="2">
    <source>
        <dbReference type="Proteomes" id="UP000371977"/>
    </source>
</evidence>
<evidence type="ECO:0000313" key="1">
    <source>
        <dbReference type="EMBL" id="TYC50891.1"/>
    </source>
</evidence>
<evidence type="ECO:0008006" key="3">
    <source>
        <dbReference type="Google" id="ProtNLM"/>
    </source>
</evidence>
<proteinExistence type="predicted"/>
<name>A0A6C2C9V4_9LACO</name>
<dbReference type="RefSeq" id="WP_148621801.1">
    <property type="nucleotide sequence ID" value="NZ_SDGZ01000004.1"/>
</dbReference>
<dbReference type="Proteomes" id="UP000371977">
    <property type="component" value="Unassembled WGS sequence"/>
</dbReference>
<organism evidence="1 2">
    <name type="scientific">Weissella muntiaci</name>
    <dbReference type="NCBI Taxonomy" id="2508881"/>
    <lineage>
        <taxon>Bacteria</taxon>
        <taxon>Bacillati</taxon>
        <taxon>Bacillota</taxon>
        <taxon>Bacilli</taxon>
        <taxon>Lactobacillales</taxon>
        <taxon>Lactobacillaceae</taxon>
        <taxon>Weissella</taxon>
    </lineage>
</organism>
<comment type="caution">
    <text evidence="1">The sequence shown here is derived from an EMBL/GenBank/DDBJ whole genome shotgun (WGS) entry which is preliminary data.</text>
</comment>